<dbReference type="AlphaFoldDB" id="A0A834KE87"/>
<gene>
    <name evidence="1" type="ORF">HZH66_003943</name>
</gene>
<protein>
    <submittedName>
        <fullName evidence="1">Uncharacterized protein</fullName>
    </submittedName>
</protein>
<comment type="caution">
    <text evidence="1">The sequence shown here is derived from an EMBL/GenBank/DDBJ whole genome shotgun (WGS) entry which is preliminary data.</text>
</comment>
<name>A0A834KE87_VESVU</name>
<evidence type="ECO:0000313" key="2">
    <source>
        <dbReference type="Proteomes" id="UP000614350"/>
    </source>
</evidence>
<reference evidence="1" key="1">
    <citation type="journal article" date="2020" name="G3 (Bethesda)">
        <title>High-Quality Assemblies for Three Invasive Social Wasps from the &lt;i&gt;Vespula&lt;/i&gt; Genus.</title>
        <authorList>
            <person name="Harrop T.W.R."/>
            <person name="Guhlin J."/>
            <person name="McLaughlin G.M."/>
            <person name="Permina E."/>
            <person name="Stockwell P."/>
            <person name="Gilligan J."/>
            <person name="Le Lec M.F."/>
            <person name="Gruber M.A.M."/>
            <person name="Quinn O."/>
            <person name="Lovegrove M."/>
            <person name="Duncan E.J."/>
            <person name="Remnant E.J."/>
            <person name="Van Eeckhoven J."/>
            <person name="Graham B."/>
            <person name="Knapp R.A."/>
            <person name="Langford K.W."/>
            <person name="Kronenberg Z."/>
            <person name="Press M.O."/>
            <person name="Eacker S.M."/>
            <person name="Wilson-Rankin E.E."/>
            <person name="Purcell J."/>
            <person name="Lester P.J."/>
            <person name="Dearden P.K."/>
        </authorList>
    </citation>
    <scope>NUCLEOTIDE SEQUENCE</scope>
    <source>
        <strain evidence="1">Marl-1</strain>
    </source>
</reference>
<dbReference type="Proteomes" id="UP000614350">
    <property type="component" value="Unassembled WGS sequence"/>
</dbReference>
<dbReference type="EMBL" id="JACSEA010000003">
    <property type="protein sequence ID" value="KAF7405037.1"/>
    <property type="molecule type" value="Genomic_DNA"/>
</dbReference>
<keyword evidence="2" id="KW-1185">Reference proteome</keyword>
<accession>A0A834KE87</accession>
<sequence length="67" mass="7655">MDNLKSPFLFVPKELRGRGFQGKCIAEMSTYPVLKLWNDVMDDAREQEGWLFGLPSQVSTHTNVDLP</sequence>
<organism evidence="1 2">
    <name type="scientific">Vespula vulgaris</name>
    <name type="common">Yellow jacket</name>
    <name type="synonym">Wasp</name>
    <dbReference type="NCBI Taxonomy" id="7454"/>
    <lineage>
        <taxon>Eukaryota</taxon>
        <taxon>Metazoa</taxon>
        <taxon>Ecdysozoa</taxon>
        <taxon>Arthropoda</taxon>
        <taxon>Hexapoda</taxon>
        <taxon>Insecta</taxon>
        <taxon>Pterygota</taxon>
        <taxon>Neoptera</taxon>
        <taxon>Endopterygota</taxon>
        <taxon>Hymenoptera</taxon>
        <taxon>Apocrita</taxon>
        <taxon>Aculeata</taxon>
        <taxon>Vespoidea</taxon>
        <taxon>Vespidae</taxon>
        <taxon>Vespinae</taxon>
        <taxon>Vespula</taxon>
    </lineage>
</organism>
<evidence type="ECO:0000313" key="1">
    <source>
        <dbReference type="EMBL" id="KAF7405037.1"/>
    </source>
</evidence>
<proteinExistence type="predicted"/>